<dbReference type="Proteomes" id="UP000295391">
    <property type="component" value="Unassembled WGS sequence"/>
</dbReference>
<evidence type="ECO:0000256" key="4">
    <source>
        <dbReference type="ARBA" id="ARBA00022989"/>
    </source>
</evidence>
<comment type="caution">
    <text evidence="7">The sequence shown here is derived from an EMBL/GenBank/DDBJ whole genome shotgun (WGS) entry which is preliminary data.</text>
</comment>
<name>A0A4R6VN81_9HYPH</name>
<dbReference type="InterPro" id="IPR005495">
    <property type="entry name" value="LptG/LptF_permease"/>
</dbReference>
<sequence length="358" mass="38765">MTRIGLHISIKICKSILLVMCLFFALVGLIEIVEFGNRAGTSFVSDPITSLSSAGLTAAVWSMDLLPISFVIGGVIAISDLQNHRELIVAKASGISIWGVVRAPLIFSLLVGLFVGYMLDPIVLRLNDVVDARVKALSSTAGALDRRSGWIEQSYDGGRYIIKADEILNTGDAMNGVRVFMLGGQNGDNRQIVAERARYQNFEWEFTNGTISESGKPVQAFEQFTLPTSFSAAQLRLQLGSISRMSIFELKSQLRDKTVTTPAEYAAQMRMRRLEALPILLVGTLLIAFAFTSGYSRLGTSGTHIIYGILLGFVVYILTKLADRAGESGNINALLAAWGPAIVAIVIGTTVLLLKEDG</sequence>
<keyword evidence="8" id="KW-1185">Reference proteome</keyword>
<dbReference type="PANTHER" id="PTHR33529">
    <property type="entry name" value="SLR0882 PROTEIN-RELATED"/>
    <property type="match status" value="1"/>
</dbReference>
<keyword evidence="2" id="KW-1003">Cell membrane</keyword>
<feature type="transmembrane region" description="Helical" evidence="6">
    <location>
        <begin position="95"/>
        <end position="119"/>
    </location>
</feature>
<evidence type="ECO:0000256" key="5">
    <source>
        <dbReference type="ARBA" id="ARBA00023136"/>
    </source>
</evidence>
<evidence type="ECO:0000256" key="2">
    <source>
        <dbReference type="ARBA" id="ARBA00022475"/>
    </source>
</evidence>
<dbReference type="EMBL" id="SNYR01000002">
    <property type="protein sequence ID" value="TDQ63640.1"/>
    <property type="molecule type" value="Genomic_DNA"/>
</dbReference>
<dbReference type="PANTHER" id="PTHR33529:SF2">
    <property type="entry name" value="LIPOPOLYSACCHARIDE EXPORT SYSTEM PERMEASE PROTEIN LPTG"/>
    <property type="match status" value="1"/>
</dbReference>
<feature type="transmembrane region" description="Helical" evidence="6">
    <location>
        <begin position="276"/>
        <end position="295"/>
    </location>
</feature>
<dbReference type="AlphaFoldDB" id="A0A4R6VN81"/>
<protein>
    <submittedName>
        <fullName evidence="7">Lipopolysaccharide export system permease protein</fullName>
    </submittedName>
</protein>
<evidence type="ECO:0000313" key="7">
    <source>
        <dbReference type="EMBL" id="TDQ63640.1"/>
    </source>
</evidence>
<evidence type="ECO:0000256" key="1">
    <source>
        <dbReference type="ARBA" id="ARBA00004651"/>
    </source>
</evidence>
<dbReference type="GO" id="GO:0015920">
    <property type="term" value="P:lipopolysaccharide transport"/>
    <property type="evidence" value="ECO:0007669"/>
    <property type="project" value="TreeGrafter"/>
</dbReference>
<dbReference type="OrthoDB" id="9798468at2"/>
<keyword evidence="4 6" id="KW-1133">Transmembrane helix</keyword>
<accession>A0A4R6VN81</accession>
<proteinExistence type="predicted"/>
<comment type="subcellular location">
    <subcellularLocation>
        <location evidence="1">Cell membrane</location>
        <topology evidence="1">Multi-pass membrane protein</topology>
    </subcellularLocation>
</comment>
<evidence type="ECO:0000256" key="3">
    <source>
        <dbReference type="ARBA" id="ARBA00022692"/>
    </source>
</evidence>
<dbReference type="Pfam" id="PF03739">
    <property type="entry name" value="LptF_LptG"/>
    <property type="match status" value="1"/>
</dbReference>
<reference evidence="7 8" key="1">
    <citation type="submission" date="2019-03" db="EMBL/GenBank/DDBJ databases">
        <title>Genomic Encyclopedia of Type Strains, Phase III (KMG-III): the genomes of soil and plant-associated and newly described type strains.</title>
        <authorList>
            <person name="Whitman W."/>
        </authorList>
    </citation>
    <scope>NUCLEOTIDE SEQUENCE [LARGE SCALE GENOMIC DNA]</scope>
    <source>
        <strain evidence="7 8">CGMCC 1.7002</strain>
    </source>
</reference>
<dbReference type="GO" id="GO:0043190">
    <property type="term" value="C:ATP-binding cassette (ABC) transporter complex"/>
    <property type="evidence" value="ECO:0007669"/>
    <property type="project" value="TreeGrafter"/>
</dbReference>
<evidence type="ECO:0000256" key="6">
    <source>
        <dbReference type="SAM" id="Phobius"/>
    </source>
</evidence>
<feature type="transmembrane region" description="Helical" evidence="6">
    <location>
        <begin position="12"/>
        <end position="33"/>
    </location>
</feature>
<feature type="transmembrane region" description="Helical" evidence="6">
    <location>
        <begin position="301"/>
        <end position="319"/>
    </location>
</feature>
<evidence type="ECO:0000313" key="8">
    <source>
        <dbReference type="Proteomes" id="UP000295391"/>
    </source>
</evidence>
<dbReference type="RefSeq" id="WP_133572310.1">
    <property type="nucleotide sequence ID" value="NZ_SNYR01000002.1"/>
</dbReference>
<gene>
    <name evidence="7" type="ORF">ATL17_1647</name>
</gene>
<organism evidence="7 8">
    <name type="scientific">Maritalea mobilis</name>
    <dbReference type="NCBI Taxonomy" id="483324"/>
    <lineage>
        <taxon>Bacteria</taxon>
        <taxon>Pseudomonadati</taxon>
        <taxon>Pseudomonadota</taxon>
        <taxon>Alphaproteobacteria</taxon>
        <taxon>Hyphomicrobiales</taxon>
        <taxon>Devosiaceae</taxon>
        <taxon>Maritalea</taxon>
    </lineage>
</organism>
<keyword evidence="5 6" id="KW-0472">Membrane</keyword>
<feature type="transmembrane region" description="Helical" evidence="6">
    <location>
        <begin position="331"/>
        <end position="354"/>
    </location>
</feature>
<keyword evidence="3 6" id="KW-0812">Transmembrane</keyword>